<keyword evidence="2" id="KW-1185">Reference proteome</keyword>
<proteinExistence type="predicted"/>
<evidence type="ECO:0000313" key="2">
    <source>
        <dbReference type="Proteomes" id="UP000241803"/>
    </source>
</evidence>
<dbReference type="EMBL" id="PYOC01000001">
    <property type="protein sequence ID" value="PSV49011.1"/>
    <property type="molecule type" value="Genomic_DNA"/>
</dbReference>
<dbReference type="AlphaFoldDB" id="A0A2T3LC97"/>
<gene>
    <name evidence="1" type="ORF">C9J47_00080</name>
</gene>
<dbReference type="Proteomes" id="UP000241803">
    <property type="component" value="Unassembled WGS sequence"/>
</dbReference>
<comment type="caution">
    <text evidence="1">The sequence shown here is derived from an EMBL/GenBank/DDBJ whole genome shotgun (WGS) entry which is preliminary data.</text>
</comment>
<accession>A0A2T3LC97</accession>
<reference evidence="1 2" key="1">
    <citation type="submission" date="2018-03" db="EMBL/GenBank/DDBJ databases">
        <title>Whole genome sequencing of Histamine producing bacteria.</title>
        <authorList>
            <person name="Butler K."/>
        </authorList>
    </citation>
    <scope>NUCLEOTIDE SEQUENCE [LARGE SCALE GENOMIC DNA]</scope>
    <source>
        <strain evidence="1 2">ATCC 19614</strain>
    </source>
</reference>
<name>A0A2T3LC97_9GAMM</name>
<sequence>MLKDTVTNPIFSHLTEDQVLECYEMYRNNELKNSEIIELYDLYDLTPNALVSQFPLLRTGIACQLCSNDVLERPTSKSGRFREYVCPKCNHKVSEIRADPMCRCDHCESERQEKRRKEREALELRYQENLDKLKEMYPVPSVKLSYGDLSLVDKIYLASLIPLGSRDLLPSQIVASSNSILSPAGVLDKAIYSHLLDKGVIFPVLENLPTEVVLNPSERMLTSRQVYQANIYLNVTDTLTNEVIYRHILSDFEQIMNGNIEVQKKDIEQLCNLVEHIEVAEAVVFLSYFCQEADLAEPPQKTYDVIRKMLTQMCVAQLAPHIKKSVKDAAYFYMTGKSQGKPHATNTIPSKLESSVAYYQKQGWTANKWDRPYNTEKSNLSNVVYDKLLVHLNLGFYQSVGDIVQTIEHFFEQIRQLNKQNVSVISDKTGANVKRCAKCDSSNLELLESRKGILALCLDCNDSLLLQPAIES</sequence>
<evidence type="ECO:0000313" key="1">
    <source>
        <dbReference type="EMBL" id="PSV49011.1"/>
    </source>
</evidence>
<organism evidence="1 2">
    <name type="scientific">Photobacterium indicum</name>
    <dbReference type="NCBI Taxonomy" id="81447"/>
    <lineage>
        <taxon>Bacteria</taxon>
        <taxon>Pseudomonadati</taxon>
        <taxon>Pseudomonadota</taxon>
        <taxon>Gammaproteobacteria</taxon>
        <taxon>Vibrionales</taxon>
        <taxon>Vibrionaceae</taxon>
        <taxon>Photobacterium</taxon>
    </lineage>
</organism>
<protein>
    <submittedName>
        <fullName evidence="1">Uncharacterized protein</fullName>
    </submittedName>
</protein>
<dbReference type="RefSeq" id="WP_107251686.1">
    <property type="nucleotide sequence ID" value="NZ_PYOC01000001.1"/>
</dbReference>